<feature type="modified residue" description="4-aspartylphosphate" evidence="16">
    <location>
        <position position="794"/>
    </location>
</feature>
<dbReference type="InterPro" id="IPR004358">
    <property type="entry name" value="Sig_transdc_His_kin-like_C"/>
</dbReference>
<keyword evidence="10" id="KW-0418">Kinase</keyword>
<dbReference type="GO" id="GO:0005886">
    <property type="term" value="C:plasma membrane"/>
    <property type="evidence" value="ECO:0007669"/>
    <property type="project" value="UniProtKB-SubCell"/>
</dbReference>
<dbReference type="Gene3D" id="3.40.50.2300">
    <property type="match status" value="1"/>
</dbReference>
<name>A0A4Q0YRG7_9GAMM</name>
<dbReference type="CDD" id="cd00082">
    <property type="entry name" value="HisKA"/>
    <property type="match status" value="1"/>
</dbReference>
<dbReference type="Proteomes" id="UP000290287">
    <property type="component" value="Unassembled WGS sequence"/>
</dbReference>
<dbReference type="Pfam" id="PF00072">
    <property type="entry name" value="Response_reg"/>
    <property type="match status" value="1"/>
</dbReference>
<evidence type="ECO:0000259" key="21">
    <source>
        <dbReference type="PROSITE" id="PS50113"/>
    </source>
</evidence>
<dbReference type="FunFam" id="1.10.287.130:FF:000004">
    <property type="entry name" value="Ethylene receptor 1"/>
    <property type="match status" value="1"/>
</dbReference>
<keyword evidence="14 17" id="KW-0472">Membrane</keyword>
<dbReference type="InterPro" id="IPR008207">
    <property type="entry name" value="Sig_transdc_His_kin_Hpt_dom"/>
</dbReference>
<keyword evidence="11" id="KW-0067">ATP-binding</keyword>
<dbReference type="Gene3D" id="3.30.450.20">
    <property type="entry name" value="PAS domain"/>
    <property type="match status" value="2"/>
</dbReference>
<evidence type="ECO:0000256" key="6">
    <source>
        <dbReference type="ARBA" id="ARBA00022553"/>
    </source>
</evidence>
<keyword evidence="8 17" id="KW-0812">Transmembrane</keyword>
<keyword evidence="24" id="KW-1185">Reference proteome</keyword>
<evidence type="ECO:0000256" key="9">
    <source>
        <dbReference type="ARBA" id="ARBA00022741"/>
    </source>
</evidence>
<dbReference type="InterPro" id="IPR000014">
    <property type="entry name" value="PAS"/>
</dbReference>
<evidence type="ECO:0000259" key="18">
    <source>
        <dbReference type="PROSITE" id="PS50109"/>
    </source>
</evidence>
<dbReference type="SUPFAM" id="SSF55785">
    <property type="entry name" value="PYP-like sensor domain (PAS domain)"/>
    <property type="match status" value="2"/>
</dbReference>
<dbReference type="SMART" id="SM00448">
    <property type="entry name" value="REC"/>
    <property type="match status" value="1"/>
</dbReference>
<dbReference type="FunFam" id="3.30.565.10:FF:000010">
    <property type="entry name" value="Sensor histidine kinase RcsC"/>
    <property type="match status" value="1"/>
</dbReference>
<dbReference type="SUPFAM" id="SSF47384">
    <property type="entry name" value="Homodimeric domain of signal transducing histidine kinase"/>
    <property type="match status" value="1"/>
</dbReference>
<dbReference type="SUPFAM" id="SSF47226">
    <property type="entry name" value="Histidine-containing phosphotransfer domain, HPT domain"/>
    <property type="match status" value="1"/>
</dbReference>
<keyword evidence="7" id="KW-0808">Transferase</keyword>
<evidence type="ECO:0000256" key="2">
    <source>
        <dbReference type="ARBA" id="ARBA00004429"/>
    </source>
</evidence>
<dbReference type="EC" id="2.7.13.3" evidence="3"/>
<dbReference type="SMART" id="SM00387">
    <property type="entry name" value="HATPase_c"/>
    <property type="match status" value="1"/>
</dbReference>
<evidence type="ECO:0000256" key="11">
    <source>
        <dbReference type="ARBA" id="ARBA00022840"/>
    </source>
</evidence>
<dbReference type="Pfam" id="PF01627">
    <property type="entry name" value="Hpt"/>
    <property type="match status" value="1"/>
</dbReference>
<comment type="caution">
    <text evidence="23">The sequence shown here is derived from an EMBL/GenBank/DDBJ whole genome shotgun (WGS) entry which is preliminary data.</text>
</comment>
<dbReference type="GO" id="GO:0005524">
    <property type="term" value="F:ATP binding"/>
    <property type="evidence" value="ECO:0007669"/>
    <property type="project" value="UniProtKB-KW"/>
</dbReference>
<dbReference type="SMART" id="SM00086">
    <property type="entry name" value="PAC"/>
    <property type="match status" value="2"/>
</dbReference>
<dbReference type="InterPro" id="IPR036097">
    <property type="entry name" value="HisK_dim/P_sf"/>
</dbReference>
<dbReference type="GO" id="GO:0000155">
    <property type="term" value="F:phosphorelay sensor kinase activity"/>
    <property type="evidence" value="ECO:0007669"/>
    <property type="project" value="InterPro"/>
</dbReference>
<keyword evidence="9" id="KW-0547">Nucleotide-binding</keyword>
<dbReference type="Gene3D" id="1.10.287.130">
    <property type="match status" value="1"/>
</dbReference>
<feature type="domain" description="Response regulatory" evidence="19">
    <location>
        <begin position="745"/>
        <end position="862"/>
    </location>
</feature>
<evidence type="ECO:0000256" key="10">
    <source>
        <dbReference type="ARBA" id="ARBA00022777"/>
    </source>
</evidence>
<dbReference type="InterPro" id="IPR003661">
    <property type="entry name" value="HisK_dim/P_dom"/>
</dbReference>
<protein>
    <recommendedName>
        <fullName evidence="3">histidine kinase</fullName>
        <ecNumber evidence="3">2.7.13.3</ecNumber>
    </recommendedName>
</protein>
<dbReference type="PANTHER" id="PTHR43047">
    <property type="entry name" value="TWO-COMPONENT HISTIDINE PROTEIN KINASE"/>
    <property type="match status" value="1"/>
</dbReference>
<reference evidence="23 24" key="1">
    <citation type="submission" date="2017-10" db="EMBL/GenBank/DDBJ databases">
        <title>Nyctiphanis sp. nov., isolated from the stomach of the euphausiid Nyctiphanes simplex (Hansen, 1911) in the Gulf of California.</title>
        <authorList>
            <person name="Gomez-Gil B."/>
            <person name="Aguilar-Mendez M."/>
            <person name="Lopez-Cortes A."/>
            <person name="Gomez-Gutierrez J."/>
            <person name="Roque A."/>
            <person name="Lang E."/>
            <person name="Gonzalez-Castillo A."/>
        </authorList>
    </citation>
    <scope>NUCLEOTIDE SEQUENCE [LARGE SCALE GENOMIC DNA]</scope>
    <source>
        <strain evidence="23 24">CAIM 600</strain>
    </source>
</reference>
<evidence type="ECO:0000256" key="1">
    <source>
        <dbReference type="ARBA" id="ARBA00000085"/>
    </source>
</evidence>
<feature type="domain" description="Histidine kinase" evidence="18">
    <location>
        <begin position="496"/>
        <end position="717"/>
    </location>
</feature>
<dbReference type="SMART" id="SM00091">
    <property type="entry name" value="PAS"/>
    <property type="match status" value="2"/>
</dbReference>
<dbReference type="InterPro" id="IPR000700">
    <property type="entry name" value="PAS-assoc_C"/>
</dbReference>
<evidence type="ECO:0000256" key="7">
    <source>
        <dbReference type="ARBA" id="ARBA00022679"/>
    </source>
</evidence>
<feature type="transmembrane region" description="Helical" evidence="17">
    <location>
        <begin position="7"/>
        <end position="28"/>
    </location>
</feature>
<dbReference type="InterPro" id="IPR003594">
    <property type="entry name" value="HATPase_dom"/>
</dbReference>
<evidence type="ECO:0000256" key="4">
    <source>
        <dbReference type="ARBA" id="ARBA00022475"/>
    </source>
</evidence>
<keyword evidence="13" id="KW-0902">Two-component regulatory system</keyword>
<evidence type="ECO:0000256" key="16">
    <source>
        <dbReference type="PROSITE-ProRule" id="PRU00169"/>
    </source>
</evidence>
<dbReference type="PRINTS" id="PR00344">
    <property type="entry name" value="BCTRLSENSOR"/>
</dbReference>
<evidence type="ECO:0000259" key="22">
    <source>
        <dbReference type="PROSITE" id="PS50894"/>
    </source>
</evidence>
<organism evidence="23 24">
    <name type="scientific">Veronia nyctiphanis</name>
    <dbReference type="NCBI Taxonomy" id="1278244"/>
    <lineage>
        <taxon>Bacteria</taxon>
        <taxon>Pseudomonadati</taxon>
        <taxon>Pseudomonadota</taxon>
        <taxon>Gammaproteobacteria</taxon>
        <taxon>Vibrionales</taxon>
        <taxon>Vibrionaceae</taxon>
        <taxon>Veronia</taxon>
    </lineage>
</organism>
<dbReference type="InterPro" id="IPR001610">
    <property type="entry name" value="PAC"/>
</dbReference>
<evidence type="ECO:0000259" key="20">
    <source>
        <dbReference type="PROSITE" id="PS50112"/>
    </source>
</evidence>
<dbReference type="InterPro" id="IPR036641">
    <property type="entry name" value="HPT_dom_sf"/>
</dbReference>
<evidence type="ECO:0000256" key="8">
    <source>
        <dbReference type="ARBA" id="ARBA00022692"/>
    </source>
</evidence>
<dbReference type="CDD" id="cd00130">
    <property type="entry name" value="PAS"/>
    <property type="match status" value="2"/>
</dbReference>
<dbReference type="PROSITE" id="PS50110">
    <property type="entry name" value="RESPONSE_REGULATORY"/>
    <property type="match status" value="1"/>
</dbReference>
<evidence type="ECO:0000313" key="24">
    <source>
        <dbReference type="Proteomes" id="UP000290287"/>
    </source>
</evidence>
<evidence type="ECO:0000256" key="17">
    <source>
        <dbReference type="SAM" id="Phobius"/>
    </source>
</evidence>
<keyword evidence="5" id="KW-0997">Cell inner membrane</keyword>
<feature type="domain" description="PAC" evidence="21">
    <location>
        <begin position="424"/>
        <end position="478"/>
    </location>
</feature>
<keyword evidence="12 17" id="KW-1133">Transmembrane helix</keyword>
<dbReference type="PROSITE" id="PS50112">
    <property type="entry name" value="PAS"/>
    <property type="match status" value="2"/>
</dbReference>
<dbReference type="PROSITE" id="PS50113">
    <property type="entry name" value="PAC"/>
    <property type="match status" value="1"/>
</dbReference>
<evidence type="ECO:0000313" key="23">
    <source>
        <dbReference type="EMBL" id="RXJ73706.1"/>
    </source>
</evidence>
<evidence type="ECO:0000256" key="5">
    <source>
        <dbReference type="ARBA" id="ARBA00022519"/>
    </source>
</evidence>
<dbReference type="InterPro" id="IPR035965">
    <property type="entry name" value="PAS-like_dom_sf"/>
</dbReference>
<dbReference type="CDD" id="cd17546">
    <property type="entry name" value="REC_hyHK_CKI1_RcsC-like"/>
    <property type="match status" value="1"/>
</dbReference>
<evidence type="ECO:0000256" key="12">
    <source>
        <dbReference type="ARBA" id="ARBA00022989"/>
    </source>
</evidence>
<evidence type="ECO:0000256" key="13">
    <source>
        <dbReference type="ARBA" id="ARBA00023012"/>
    </source>
</evidence>
<keyword evidence="4" id="KW-1003">Cell membrane</keyword>
<dbReference type="SUPFAM" id="SSF55874">
    <property type="entry name" value="ATPase domain of HSP90 chaperone/DNA topoisomerase II/histidine kinase"/>
    <property type="match status" value="1"/>
</dbReference>
<dbReference type="CDD" id="cd16922">
    <property type="entry name" value="HATPase_EvgS-ArcB-TorS-like"/>
    <property type="match status" value="1"/>
</dbReference>
<proteinExistence type="predicted"/>
<accession>A0A4Q0YRG7</accession>
<dbReference type="PROSITE" id="PS50109">
    <property type="entry name" value="HIS_KIN"/>
    <property type="match status" value="1"/>
</dbReference>
<feature type="transmembrane region" description="Helical" evidence="17">
    <location>
        <begin position="138"/>
        <end position="159"/>
    </location>
</feature>
<dbReference type="RefSeq" id="WP_129121870.1">
    <property type="nucleotide sequence ID" value="NZ_PEIB01000007.1"/>
</dbReference>
<comment type="catalytic activity">
    <reaction evidence="1">
        <text>ATP + protein L-histidine = ADP + protein N-phospho-L-histidine.</text>
        <dbReference type="EC" id="2.7.13.3"/>
    </reaction>
</comment>
<dbReference type="InterPro" id="IPR005467">
    <property type="entry name" value="His_kinase_dom"/>
</dbReference>
<dbReference type="Gene3D" id="3.30.565.10">
    <property type="entry name" value="Histidine kinase-like ATPase, C-terminal domain"/>
    <property type="match status" value="1"/>
</dbReference>
<dbReference type="InterPro" id="IPR036890">
    <property type="entry name" value="HATPase_C_sf"/>
</dbReference>
<feature type="modified residue" description="Phosphohistidine" evidence="15">
    <location>
        <position position="939"/>
    </location>
</feature>
<dbReference type="InterPro" id="IPR001789">
    <property type="entry name" value="Sig_transdc_resp-reg_receiver"/>
</dbReference>
<evidence type="ECO:0000259" key="19">
    <source>
        <dbReference type="PROSITE" id="PS50110"/>
    </source>
</evidence>
<dbReference type="InterPro" id="IPR011006">
    <property type="entry name" value="CheY-like_superfamily"/>
</dbReference>
<dbReference type="Gene3D" id="1.20.120.160">
    <property type="entry name" value="HPT domain"/>
    <property type="match status" value="1"/>
</dbReference>
<gene>
    <name evidence="23" type="ORF">CS022_08195</name>
</gene>
<feature type="domain" description="HPt" evidence="22">
    <location>
        <begin position="900"/>
        <end position="997"/>
    </location>
</feature>
<sequence length="1004" mass="111983">MHKQNRTALAILLLVVIAQGILVTYTLSSLASDANDRDEVAARHIGAALAVSVAPLLRQAADTSSLEALLDIVRSEKLIGYAAIMRNGRVLASGSNALSQADRQLLTLVKQSIGSSEQPLGEIVLGVFQPKQSPFGPFFISMFISVTGMVFLLLNYYAFPRPKDTISKSNVAGFMADEEYNNSEPKGARSSVRITPKITDFGDKQVENIAEENLEPEVIEHSEKRQDTRKRLEDKFLHTLFTRLSDPVIITDQNCEVLTCNPATRDMFGWRKTEIVGKNIGYLIHSEEKPENRLTCQDLVCSINAGETLKFFAKNQNGERFPVEVDINLVDSSNRDFFIIRIRDISELEIVQTELRLADHAFQSTDAMFIADQSGVILRVNRSFSEITGYDAEEVIGKPMTLLAATNGEVTFYQAIRRSLARENKWRGELLHKQKSGNVIPILVFATAMRERNGTLTHFIAHFIDVSEQKRNEQALRDAQQSAEQANVSKGRFLAAMSHEIRTPMNGVLGVLELITESTLSAQQRKLLQTAQHSGNLLLSIINDILDFSRLEAGKLKLADHPMDLTELVRQTTDILLPKAQSKKLTLNLDVSATVPRYVSGDADRLRQILLNLIGNAIKYTEYGEINVSLFNSNHRADSCNLTCTISDTGIGISPESLPTIFDEFSTAENARHYKNDSTGLGLFICKQLITLMGGDIEISSTPGVGTRVRFDISLSPASHSTVSSQIPRPLIHQTLHQRIRKDIRILVAEDNVANQLVIRSMLELDNLTADIVNNGAEAIAAVKRNDYDIILMDISMPSVNGIEATQSIREMPSPKNDVSIIALTSHALSNDQEKFINSGMNDCVTKPIDRTTLLTTLVKWQDKSANFKAPLQIEDEVIESKTYQRLDMSRLDDLCNDVDPDMIEELIKVYARDTRHRIYSIYQATDEQNLDKLKFEAHSIVSSAETHGNALLSKLCKTLEMACEDNDQKQALIIAEDVVQEAEMSLQALEQMVRTEWPRQQKA</sequence>
<dbReference type="PROSITE" id="PS50894">
    <property type="entry name" value="HPT"/>
    <property type="match status" value="1"/>
</dbReference>
<dbReference type="SMART" id="SM00388">
    <property type="entry name" value="HisKA"/>
    <property type="match status" value="1"/>
</dbReference>
<dbReference type="Pfam" id="PF13426">
    <property type="entry name" value="PAS_9"/>
    <property type="match status" value="2"/>
</dbReference>
<feature type="domain" description="PAS" evidence="20">
    <location>
        <begin position="365"/>
        <end position="423"/>
    </location>
</feature>
<dbReference type="OrthoDB" id="9810730at2"/>
<dbReference type="NCBIfam" id="TIGR00229">
    <property type="entry name" value="sensory_box"/>
    <property type="match status" value="2"/>
</dbReference>
<evidence type="ECO:0000256" key="3">
    <source>
        <dbReference type="ARBA" id="ARBA00012438"/>
    </source>
</evidence>
<dbReference type="SUPFAM" id="SSF52172">
    <property type="entry name" value="CheY-like"/>
    <property type="match status" value="1"/>
</dbReference>
<evidence type="ECO:0000256" key="14">
    <source>
        <dbReference type="ARBA" id="ARBA00023136"/>
    </source>
</evidence>
<evidence type="ECO:0000256" key="15">
    <source>
        <dbReference type="PROSITE-ProRule" id="PRU00110"/>
    </source>
</evidence>
<dbReference type="Pfam" id="PF02518">
    <property type="entry name" value="HATPase_c"/>
    <property type="match status" value="1"/>
</dbReference>
<dbReference type="EMBL" id="PEIB01000007">
    <property type="protein sequence ID" value="RXJ73706.1"/>
    <property type="molecule type" value="Genomic_DNA"/>
</dbReference>
<comment type="subcellular location">
    <subcellularLocation>
        <location evidence="2">Cell inner membrane</location>
        <topology evidence="2">Multi-pass membrane protein</topology>
    </subcellularLocation>
</comment>
<dbReference type="Pfam" id="PF00512">
    <property type="entry name" value="HisKA"/>
    <property type="match status" value="1"/>
</dbReference>
<feature type="domain" description="PAS" evidence="20">
    <location>
        <begin position="233"/>
        <end position="289"/>
    </location>
</feature>
<keyword evidence="6 16" id="KW-0597">Phosphoprotein</keyword>
<dbReference type="AlphaFoldDB" id="A0A4Q0YRG7"/>